<organism evidence="1 2">
    <name type="scientific">Candidatus Dormiibacter inghamiae</name>
    <dbReference type="NCBI Taxonomy" id="3127013"/>
    <lineage>
        <taxon>Bacteria</taxon>
        <taxon>Bacillati</taxon>
        <taxon>Candidatus Dormiibacterota</taxon>
        <taxon>Candidatus Dormibacteria</taxon>
        <taxon>Candidatus Dormibacterales</taxon>
        <taxon>Candidatus Dormibacteraceae</taxon>
        <taxon>Candidatus Dormiibacter</taxon>
    </lineage>
</organism>
<protein>
    <recommendedName>
        <fullName evidence="3">Resolvase/invertase-type recombinase catalytic domain-containing protein</fullName>
    </recommendedName>
</protein>
<comment type="caution">
    <text evidence="1">The sequence shown here is derived from an EMBL/GenBank/DDBJ whole genome shotgun (WGS) entry which is preliminary data.</text>
</comment>
<dbReference type="SUPFAM" id="SSF53041">
    <property type="entry name" value="Resolvase-like"/>
    <property type="match status" value="1"/>
</dbReference>
<dbReference type="EMBL" id="JAEKNQ010000020">
    <property type="protein sequence ID" value="MBJ7602567.1"/>
    <property type="molecule type" value="Genomic_DNA"/>
</dbReference>
<dbReference type="Gene3D" id="3.40.50.1390">
    <property type="entry name" value="Resolvase, N-terminal catalytic domain"/>
    <property type="match status" value="1"/>
</dbReference>
<dbReference type="GO" id="GO:0003677">
    <property type="term" value="F:DNA binding"/>
    <property type="evidence" value="ECO:0007669"/>
    <property type="project" value="InterPro"/>
</dbReference>
<evidence type="ECO:0000313" key="1">
    <source>
        <dbReference type="EMBL" id="MBJ7602567.1"/>
    </source>
</evidence>
<proteinExistence type="predicted"/>
<accession>A0A934KF96</accession>
<dbReference type="RefSeq" id="WP_338177161.1">
    <property type="nucleotide sequence ID" value="NZ_JAEKNQ010000020.1"/>
</dbReference>
<evidence type="ECO:0008006" key="3">
    <source>
        <dbReference type="Google" id="ProtNLM"/>
    </source>
</evidence>
<gene>
    <name evidence="1" type="ORF">JF888_05165</name>
</gene>
<dbReference type="GO" id="GO:0000150">
    <property type="term" value="F:DNA strand exchange activity"/>
    <property type="evidence" value="ECO:0007669"/>
    <property type="project" value="InterPro"/>
</dbReference>
<dbReference type="AlphaFoldDB" id="A0A934KF96"/>
<sequence length="52" mass="6106">MNEQPYAQAGMRVATYTRISTDEEHQPYSLEAQAERLSAYIRSQEGWELSRR</sequence>
<reference evidence="1 2" key="1">
    <citation type="submission" date="2020-10" db="EMBL/GenBank/DDBJ databases">
        <title>Ca. Dormibacterota MAGs.</title>
        <authorList>
            <person name="Montgomery K."/>
        </authorList>
    </citation>
    <scope>NUCLEOTIDE SEQUENCE [LARGE SCALE GENOMIC DNA]</scope>
    <source>
        <strain evidence="1">SC8811_S16_3</strain>
    </source>
</reference>
<dbReference type="InterPro" id="IPR036162">
    <property type="entry name" value="Resolvase-like_N_sf"/>
</dbReference>
<name>A0A934KF96_9BACT</name>
<dbReference type="Proteomes" id="UP000620075">
    <property type="component" value="Unassembled WGS sequence"/>
</dbReference>
<evidence type="ECO:0000313" key="2">
    <source>
        <dbReference type="Proteomes" id="UP000620075"/>
    </source>
</evidence>